<dbReference type="PANTHER" id="PTHR31226:SF1">
    <property type="entry name" value="TRANSMEMBRANE PROTEIN 117"/>
    <property type="match status" value="1"/>
</dbReference>
<feature type="region of interest" description="Disordered" evidence="1">
    <location>
        <begin position="1"/>
        <end position="26"/>
    </location>
</feature>
<keyword evidence="2" id="KW-0472">Membrane</keyword>
<dbReference type="EMBL" id="CAXAMM010001047">
    <property type="protein sequence ID" value="CAK8990151.1"/>
    <property type="molecule type" value="Genomic_DNA"/>
</dbReference>
<feature type="transmembrane region" description="Helical" evidence="2">
    <location>
        <begin position="132"/>
        <end position="155"/>
    </location>
</feature>
<organism evidence="3 4">
    <name type="scientific">Durusdinium trenchii</name>
    <dbReference type="NCBI Taxonomy" id="1381693"/>
    <lineage>
        <taxon>Eukaryota</taxon>
        <taxon>Sar</taxon>
        <taxon>Alveolata</taxon>
        <taxon>Dinophyceae</taxon>
        <taxon>Suessiales</taxon>
        <taxon>Symbiodiniaceae</taxon>
        <taxon>Durusdinium</taxon>
    </lineage>
</organism>
<gene>
    <name evidence="3" type="ORF">SCF082_LOCUS2113</name>
</gene>
<dbReference type="Pfam" id="PF15113">
    <property type="entry name" value="TMEM117"/>
    <property type="match status" value="1"/>
</dbReference>
<evidence type="ECO:0000313" key="3">
    <source>
        <dbReference type="EMBL" id="CAK8990151.1"/>
    </source>
</evidence>
<evidence type="ECO:0000313" key="4">
    <source>
        <dbReference type="Proteomes" id="UP001642464"/>
    </source>
</evidence>
<comment type="caution">
    <text evidence="3">The sequence shown here is derived from an EMBL/GenBank/DDBJ whole genome shotgun (WGS) entry which is preliminary data.</text>
</comment>
<feature type="compositionally biased region" description="Basic and acidic residues" evidence="1">
    <location>
        <begin position="528"/>
        <end position="537"/>
    </location>
</feature>
<feature type="transmembrane region" description="Helical" evidence="2">
    <location>
        <begin position="494"/>
        <end position="515"/>
    </location>
</feature>
<evidence type="ECO:0000256" key="1">
    <source>
        <dbReference type="SAM" id="MobiDB-lite"/>
    </source>
</evidence>
<reference evidence="3 4" key="1">
    <citation type="submission" date="2024-02" db="EMBL/GenBank/DDBJ databases">
        <authorList>
            <person name="Chen Y."/>
            <person name="Shah S."/>
            <person name="Dougan E. K."/>
            <person name="Thang M."/>
            <person name="Chan C."/>
        </authorList>
    </citation>
    <scope>NUCLEOTIDE SEQUENCE [LARGE SCALE GENOMIC DNA]</scope>
</reference>
<keyword evidence="2" id="KW-1133">Transmembrane helix</keyword>
<dbReference type="InterPro" id="IPR029370">
    <property type="entry name" value="TMEM117"/>
</dbReference>
<proteinExistence type="predicted"/>
<feature type="transmembrane region" description="Helical" evidence="2">
    <location>
        <begin position="71"/>
        <end position="90"/>
    </location>
</feature>
<evidence type="ECO:0000256" key="2">
    <source>
        <dbReference type="SAM" id="Phobius"/>
    </source>
</evidence>
<keyword evidence="4" id="KW-1185">Reference proteome</keyword>
<dbReference type="Proteomes" id="UP001642464">
    <property type="component" value="Unassembled WGS sequence"/>
</dbReference>
<protein>
    <submittedName>
        <fullName evidence="3">Transmembrane protein 117</fullName>
    </submittedName>
</protein>
<feature type="region of interest" description="Disordered" evidence="1">
    <location>
        <begin position="528"/>
        <end position="567"/>
    </location>
</feature>
<sequence length="567" mass="63929">MTDAEEPVSTQAPETKTDESNKGDSAYAKQQHGAFRVVSKAVRREQFAGRNLGERSWTNWMTDPHVWYRHPILRMLIPFVITGLDLYMYVEDPLNDAHVPYNVPFQGHALGLMAFWAAPTGGLAMLRLGLTLISWVLAAIVGRQFVVGVVLRRCVRLSCFQGGSEGTLVVVFLLAGCSMFASALFYNLVVTGDRLDGTSNDIFLIFGAQSEQYRHVNQCWQALSLLVDLLTILTVWDVCLQDEVRYPHFLPKIKEVWIRSYDGWVRVLFAWICFMLGAVPIIWTVFLTGPGQGQISAPAIFGGSDEVVRNVCAGVLVFVDLLVTVQDWDFPTFEEPLEIQVPTKVLGTFHDRLKITWMARLLKLIPQPSWSCWKRLCQYLPGPEFFQVSIRGKWLQYGPLCCVMFIDLAYSRTQLIYDPSYYGQYVDLRDSFIWSITDQATLETAYEGGYLKENASHLISFEARWNTTSYEPFPFALTDVKGNSRFMNSGMKYLALWISTSALVSFACCLCTADWRRARLLQEIKREEEQGTRRGASEESGDVSGPVGLTAAPSPQSEASSLHAEII</sequence>
<feature type="transmembrane region" description="Helical" evidence="2">
    <location>
        <begin position="261"/>
        <end position="286"/>
    </location>
</feature>
<name>A0ABP0HIW0_9DINO</name>
<accession>A0ABP0HIW0</accession>
<feature type="transmembrane region" description="Helical" evidence="2">
    <location>
        <begin position="167"/>
        <end position="189"/>
    </location>
</feature>
<dbReference type="PANTHER" id="PTHR31226">
    <property type="entry name" value="TRANSMEMBRANE PROTEIN 117"/>
    <property type="match status" value="1"/>
</dbReference>
<keyword evidence="2 3" id="KW-0812">Transmembrane</keyword>